<keyword evidence="2" id="KW-1185">Reference proteome</keyword>
<reference evidence="3" key="2">
    <citation type="submission" date="2019-09" db="UniProtKB">
        <authorList>
            <consortium name="WormBaseParasite"/>
        </authorList>
    </citation>
    <scope>IDENTIFICATION</scope>
</reference>
<organism evidence="2 3">
    <name type="scientific">Heligmosomoides polygyrus</name>
    <name type="common">Parasitic roundworm</name>
    <dbReference type="NCBI Taxonomy" id="6339"/>
    <lineage>
        <taxon>Eukaryota</taxon>
        <taxon>Metazoa</taxon>
        <taxon>Ecdysozoa</taxon>
        <taxon>Nematoda</taxon>
        <taxon>Chromadorea</taxon>
        <taxon>Rhabditida</taxon>
        <taxon>Rhabditina</taxon>
        <taxon>Rhabditomorpha</taxon>
        <taxon>Strongyloidea</taxon>
        <taxon>Heligmosomidae</taxon>
        <taxon>Heligmosomoides</taxon>
    </lineage>
</organism>
<dbReference type="EMBL" id="UZAH01025914">
    <property type="protein sequence ID" value="VDO72679.1"/>
    <property type="molecule type" value="Genomic_DNA"/>
</dbReference>
<evidence type="ECO:0000313" key="2">
    <source>
        <dbReference type="Proteomes" id="UP000050761"/>
    </source>
</evidence>
<name>A0A183FKA0_HELPZ</name>
<evidence type="ECO:0000313" key="1">
    <source>
        <dbReference type="EMBL" id="VDO72679.1"/>
    </source>
</evidence>
<evidence type="ECO:0000313" key="3">
    <source>
        <dbReference type="WBParaSite" id="HPBE_0000754401-mRNA-1"/>
    </source>
</evidence>
<dbReference type="Proteomes" id="UP000050761">
    <property type="component" value="Unassembled WGS sequence"/>
</dbReference>
<accession>A0A3P7Y6X5</accession>
<dbReference type="AlphaFoldDB" id="A0A183FKA0"/>
<reference evidence="1 2" key="1">
    <citation type="submission" date="2018-11" db="EMBL/GenBank/DDBJ databases">
        <authorList>
            <consortium name="Pathogen Informatics"/>
        </authorList>
    </citation>
    <scope>NUCLEOTIDE SEQUENCE [LARGE SCALE GENOMIC DNA]</scope>
</reference>
<proteinExistence type="predicted"/>
<gene>
    <name evidence="1" type="ORF">HPBE_LOCUS7545</name>
</gene>
<accession>A0A183FKA0</accession>
<dbReference type="WBParaSite" id="HPBE_0000754401-mRNA-1">
    <property type="protein sequence ID" value="HPBE_0000754401-mRNA-1"/>
    <property type="gene ID" value="HPBE_0000754401"/>
</dbReference>
<sequence>MGGDNRIPGIGFGIILLTVLNQHVMLHNGYYVLSHTMSLPGNIMDVVDCNSTYYTHSRRYLFKKWFMYKNE</sequence>
<protein>
    <submittedName>
        <fullName evidence="3">7TM_GPCR_Srx domain-containing protein</fullName>
    </submittedName>
</protein>
<dbReference type="OrthoDB" id="5911260at2759"/>